<keyword evidence="7" id="KW-0251">Elongation factor</keyword>
<keyword evidence="7" id="KW-0648">Protein biosynthesis</keyword>
<dbReference type="SMART" id="SM00811">
    <property type="entry name" value="Alpha_kinase"/>
    <property type="match status" value="1"/>
</dbReference>
<dbReference type="Pfam" id="PF02816">
    <property type="entry name" value="Alpha_kinase"/>
    <property type="match status" value="1"/>
</dbReference>
<keyword evidence="3" id="KW-0547">Nucleotide-binding</keyword>
<sequence length="400" mass="44938">MFSTLDTERFANRNPSDEHHGFLFDSVQGEGKYKRVTNGTYGRSGAPAADKYLKTGATFSSDCFDDDVRAAEAALKYIAAFHRYTETTVYRGKISIKVNIPQVWMQSGGVLVGQKMLREPFIENFQKFNSNSGAADVTATVAQALSHFSYHASDGRELLCDLQGGKIGDSYVLSDVVMMSMEKKFGNTDLGSTGIENWLSAHRCNQFCCSGWKNWSGARQHFQPVFSTTTTLEAATAPAIGPECVRVRPSAIMFTHDSIKDGFQDGHSLLQTALQIAREEVGKRDIPMIAVVRVGDGRLFALDNRRLAVFRLLEMCGRVGTIKVEIVLVWTRWADEWKRKVTTRNGGISVLIRGGRYRIGRNEQETNYPHTWLQQIRKERDLKMMPDDHFSIFLGTFTDE</sequence>
<dbReference type="InterPro" id="IPR004166">
    <property type="entry name" value="a-kinase_dom"/>
</dbReference>
<evidence type="ECO:0000256" key="4">
    <source>
        <dbReference type="ARBA" id="ARBA00022777"/>
    </source>
</evidence>
<dbReference type="PANTHER" id="PTHR45992:SF11">
    <property type="entry name" value="ALPHA-TYPE PROTEIN KINASE DOMAIN-CONTAINING PROTEIN"/>
    <property type="match status" value="1"/>
</dbReference>
<dbReference type="InterPro" id="IPR011009">
    <property type="entry name" value="Kinase-like_dom_sf"/>
</dbReference>
<gene>
    <name evidence="7" type="ORF">SEMRO_1873_G302890.1</name>
</gene>
<keyword evidence="2" id="KW-0808">Transferase</keyword>
<protein>
    <submittedName>
        <fullName evidence="7">Elongation factor 2 kinase</fullName>
    </submittedName>
</protein>
<evidence type="ECO:0000259" key="6">
    <source>
        <dbReference type="PROSITE" id="PS51158"/>
    </source>
</evidence>
<dbReference type="GO" id="GO:0003746">
    <property type="term" value="F:translation elongation factor activity"/>
    <property type="evidence" value="ECO:0007669"/>
    <property type="project" value="UniProtKB-KW"/>
</dbReference>
<keyword evidence="5" id="KW-0067">ATP-binding</keyword>
<organism evidence="7 8">
    <name type="scientific">Seminavis robusta</name>
    <dbReference type="NCBI Taxonomy" id="568900"/>
    <lineage>
        <taxon>Eukaryota</taxon>
        <taxon>Sar</taxon>
        <taxon>Stramenopiles</taxon>
        <taxon>Ochrophyta</taxon>
        <taxon>Bacillariophyta</taxon>
        <taxon>Bacillariophyceae</taxon>
        <taxon>Bacillariophycidae</taxon>
        <taxon>Naviculales</taxon>
        <taxon>Naviculaceae</taxon>
        <taxon>Seminavis</taxon>
    </lineage>
</organism>
<dbReference type="InterPro" id="IPR051852">
    <property type="entry name" value="Alpha-type_PK"/>
</dbReference>
<dbReference type="EMBL" id="CAICTM010001871">
    <property type="protein sequence ID" value="CAB9526707.1"/>
    <property type="molecule type" value="Genomic_DNA"/>
</dbReference>
<feature type="domain" description="Alpha-type protein kinase" evidence="6">
    <location>
        <begin position="1"/>
        <end position="225"/>
    </location>
</feature>
<evidence type="ECO:0000256" key="5">
    <source>
        <dbReference type="ARBA" id="ARBA00022840"/>
    </source>
</evidence>
<keyword evidence="8" id="KW-1185">Reference proteome</keyword>
<dbReference type="Gene3D" id="3.20.200.10">
    <property type="entry name" value="MHCK/EF2 kinase"/>
    <property type="match status" value="1"/>
</dbReference>
<evidence type="ECO:0000256" key="1">
    <source>
        <dbReference type="ARBA" id="ARBA00022527"/>
    </source>
</evidence>
<evidence type="ECO:0000256" key="3">
    <source>
        <dbReference type="ARBA" id="ARBA00022741"/>
    </source>
</evidence>
<evidence type="ECO:0000313" key="8">
    <source>
        <dbReference type="Proteomes" id="UP001153069"/>
    </source>
</evidence>
<accession>A0A9N8HV51</accession>
<dbReference type="PROSITE" id="PS51158">
    <property type="entry name" value="ALPHA_KINASE"/>
    <property type="match status" value="1"/>
</dbReference>
<evidence type="ECO:0000256" key="2">
    <source>
        <dbReference type="ARBA" id="ARBA00022679"/>
    </source>
</evidence>
<reference evidence="7" key="1">
    <citation type="submission" date="2020-06" db="EMBL/GenBank/DDBJ databases">
        <authorList>
            <consortium name="Plant Systems Biology data submission"/>
        </authorList>
    </citation>
    <scope>NUCLEOTIDE SEQUENCE</scope>
    <source>
        <strain evidence="7">D6</strain>
    </source>
</reference>
<dbReference type="OrthoDB" id="189497at2759"/>
<dbReference type="PANTHER" id="PTHR45992">
    <property type="entry name" value="EUKARYOTIC ELONGATION FACTOR 2 KINASE-RELATED"/>
    <property type="match status" value="1"/>
</dbReference>
<name>A0A9N8HV51_9STRA</name>
<evidence type="ECO:0000313" key="7">
    <source>
        <dbReference type="EMBL" id="CAB9526707.1"/>
    </source>
</evidence>
<dbReference type="Proteomes" id="UP001153069">
    <property type="component" value="Unassembled WGS sequence"/>
</dbReference>
<dbReference type="AlphaFoldDB" id="A0A9N8HV51"/>
<dbReference type="GO" id="GO:0004674">
    <property type="term" value="F:protein serine/threonine kinase activity"/>
    <property type="evidence" value="ECO:0007669"/>
    <property type="project" value="UniProtKB-KW"/>
</dbReference>
<proteinExistence type="predicted"/>
<keyword evidence="1" id="KW-0723">Serine/threonine-protein kinase</keyword>
<dbReference type="SUPFAM" id="SSF56112">
    <property type="entry name" value="Protein kinase-like (PK-like)"/>
    <property type="match status" value="1"/>
</dbReference>
<comment type="caution">
    <text evidence="7">The sequence shown here is derived from an EMBL/GenBank/DDBJ whole genome shotgun (WGS) entry which is preliminary data.</text>
</comment>
<keyword evidence="4 7" id="KW-0418">Kinase</keyword>
<dbReference type="GO" id="GO:0005524">
    <property type="term" value="F:ATP binding"/>
    <property type="evidence" value="ECO:0007669"/>
    <property type="project" value="UniProtKB-KW"/>
</dbReference>